<evidence type="ECO:0000256" key="6">
    <source>
        <dbReference type="SAM" id="SignalP"/>
    </source>
</evidence>
<keyword evidence="9" id="KW-1185">Reference proteome</keyword>
<feature type="chain" id="PRO_5037320121" evidence="6">
    <location>
        <begin position="33"/>
        <end position="271"/>
    </location>
</feature>
<evidence type="ECO:0000256" key="4">
    <source>
        <dbReference type="ARBA" id="ARBA00023157"/>
    </source>
</evidence>
<reference evidence="8" key="1">
    <citation type="journal article" date="2014" name="Int. J. Syst. Evol. Microbiol.">
        <title>Complete genome sequence of Corynebacterium casei LMG S-19264T (=DSM 44701T), isolated from a smear-ripened cheese.</title>
        <authorList>
            <consortium name="US DOE Joint Genome Institute (JGI-PGF)"/>
            <person name="Walter F."/>
            <person name="Albersmeier A."/>
            <person name="Kalinowski J."/>
            <person name="Ruckert C."/>
        </authorList>
    </citation>
    <scope>NUCLEOTIDE SEQUENCE</scope>
    <source>
        <strain evidence="8">JCM 4518</strain>
    </source>
</reference>
<reference evidence="8" key="2">
    <citation type="submission" date="2020-09" db="EMBL/GenBank/DDBJ databases">
        <authorList>
            <person name="Sun Q."/>
            <person name="Ohkuma M."/>
        </authorList>
    </citation>
    <scope>NUCLEOTIDE SEQUENCE</scope>
    <source>
        <strain evidence="8">JCM 4518</strain>
    </source>
</reference>
<keyword evidence="5 8" id="KW-0645">Protease</keyword>
<dbReference type="GO" id="GO:0006508">
    <property type="term" value="P:proteolysis"/>
    <property type="evidence" value="ECO:0007669"/>
    <property type="project" value="UniProtKB-KW"/>
</dbReference>
<comment type="similarity">
    <text evidence="2">Belongs to the peptidase S1 family.</text>
</comment>
<comment type="subcellular location">
    <subcellularLocation>
        <location evidence="1">Secreted</location>
    </subcellularLocation>
</comment>
<dbReference type="Proteomes" id="UP000644020">
    <property type="component" value="Unassembled WGS sequence"/>
</dbReference>
<dbReference type="PROSITE" id="PS00135">
    <property type="entry name" value="TRYPSIN_SER"/>
    <property type="match status" value="1"/>
</dbReference>
<evidence type="ECO:0000259" key="7">
    <source>
        <dbReference type="PROSITE" id="PS50240"/>
    </source>
</evidence>
<feature type="domain" description="Peptidase S1" evidence="7">
    <location>
        <begin position="42"/>
        <end position="270"/>
    </location>
</feature>
<dbReference type="CDD" id="cd00190">
    <property type="entry name" value="Tryp_SPc"/>
    <property type="match status" value="1"/>
</dbReference>
<dbReference type="PANTHER" id="PTHR24276">
    <property type="entry name" value="POLYSERASE-RELATED"/>
    <property type="match status" value="1"/>
</dbReference>
<dbReference type="InterPro" id="IPR001314">
    <property type="entry name" value="Peptidase_S1A"/>
</dbReference>
<evidence type="ECO:0000313" key="9">
    <source>
        <dbReference type="Proteomes" id="UP000644020"/>
    </source>
</evidence>
<evidence type="ECO:0000256" key="2">
    <source>
        <dbReference type="ARBA" id="ARBA00007664"/>
    </source>
</evidence>
<dbReference type="FunFam" id="2.40.10.10:FF:000047">
    <property type="entry name" value="Trypsin eta"/>
    <property type="match status" value="1"/>
</dbReference>
<dbReference type="InterPro" id="IPR050430">
    <property type="entry name" value="Peptidase_S1"/>
</dbReference>
<name>A0A918T9U4_9ACTN</name>
<keyword evidence="6" id="KW-0732">Signal</keyword>
<dbReference type="GO" id="GO:0051604">
    <property type="term" value="P:protein maturation"/>
    <property type="evidence" value="ECO:0007669"/>
    <property type="project" value="UniProtKB-ARBA"/>
</dbReference>
<dbReference type="AlphaFoldDB" id="A0A918T9U4"/>
<evidence type="ECO:0000313" key="8">
    <source>
        <dbReference type="EMBL" id="GHB09785.1"/>
    </source>
</evidence>
<keyword evidence="3" id="KW-0964">Secreted</keyword>
<dbReference type="Pfam" id="PF00089">
    <property type="entry name" value="Trypsin"/>
    <property type="match status" value="1"/>
</dbReference>
<dbReference type="PRINTS" id="PR00722">
    <property type="entry name" value="CHYMOTRYPSIN"/>
</dbReference>
<evidence type="ECO:0000256" key="1">
    <source>
        <dbReference type="ARBA" id="ARBA00004613"/>
    </source>
</evidence>
<dbReference type="PANTHER" id="PTHR24276:SF95">
    <property type="entry name" value="PEPTIDASE S1 DOMAIN-CONTAINING PROTEIN"/>
    <property type="match status" value="1"/>
</dbReference>
<organism evidence="8 9">
    <name type="scientific">Streptomyces termitum</name>
    <dbReference type="NCBI Taxonomy" id="67368"/>
    <lineage>
        <taxon>Bacteria</taxon>
        <taxon>Bacillati</taxon>
        <taxon>Actinomycetota</taxon>
        <taxon>Actinomycetes</taxon>
        <taxon>Kitasatosporales</taxon>
        <taxon>Streptomycetaceae</taxon>
        <taxon>Streptomyces</taxon>
    </lineage>
</organism>
<dbReference type="Gene3D" id="2.40.10.10">
    <property type="entry name" value="Trypsin-like serine proteases"/>
    <property type="match status" value="1"/>
</dbReference>
<gene>
    <name evidence="8" type="ORF">GCM10010305_60800</name>
</gene>
<keyword evidence="5" id="KW-0720">Serine protease</keyword>
<comment type="caution">
    <text evidence="8">The sequence shown here is derived from an EMBL/GenBank/DDBJ whole genome shotgun (WGS) entry which is preliminary data.</text>
</comment>
<dbReference type="InterPro" id="IPR033116">
    <property type="entry name" value="TRYPSIN_SER"/>
</dbReference>
<proteinExistence type="inferred from homology"/>
<dbReference type="EMBL" id="BMUL01000026">
    <property type="protein sequence ID" value="GHB09785.1"/>
    <property type="molecule type" value="Genomic_DNA"/>
</dbReference>
<sequence>MTRVGSRLRHMIAAVAGAVLPAVGLGAGTAAAVPPAPPVAQVVGGTDAPEGAYPYQVSVQQQATDGWYPRCGGSIIGDRWVLTAAHCLTAPANRLRVAVGSNTLVPGGTLYPVQEAIGHADHNGEAAGKPNDIAVLKLSTPIVFTPQVQPIALPALPEAFSGTATLTGWGYLTGNGPASDTLQQATVTLLPPAECRLRWPGQGISLVNHLCTLDKAAGLSACSGDSGGPLAQYGRVIGIVSWGAKTCNGQTPSVYTSVAAYRTWITAKTGI</sequence>
<evidence type="ECO:0000256" key="5">
    <source>
        <dbReference type="RuleBase" id="RU363034"/>
    </source>
</evidence>
<keyword evidence="4" id="KW-1015">Disulfide bond</keyword>
<dbReference type="SUPFAM" id="SSF50494">
    <property type="entry name" value="Trypsin-like serine proteases"/>
    <property type="match status" value="1"/>
</dbReference>
<dbReference type="GO" id="GO:0005576">
    <property type="term" value="C:extracellular region"/>
    <property type="evidence" value="ECO:0007669"/>
    <property type="project" value="UniProtKB-SubCell"/>
</dbReference>
<dbReference type="InterPro" id="IPR001254">
    <property type="entry name" value="Trypsin_dom"/>
</dbReference>
<accession>A0A918T9U4</accession>
<dbReference type="GO" id="GO:0004252">
    <property type="term" value="F:serine-type endopeptidase activity"/>
    <property type="evidence" value="ECO:0007669"/>
    <property type="project" value="InterPro"/>
</dbReference>
<keyword evidence="5" id="KW-0378">Hydrolase</keyword>
<dbReference type="SMART" id="SM00020">
    <property type="entry name" value="Tryp_SPc"/>
    <property type="match status" value="1"/>
</dbReference>
<dbReference type="PROSITE" id="PS00134">
    <property type="entry name" value="TRYPSIN_HIS"/>
    <property type="match status" value="1"/>
</dbReference>
<protein>
    <submittedName>
        <fullName evidence="8">Serine protease</fullName>
    </submittedName>
</protein>
<dbReference type="InterPro" id="IPR018114">
    <property type="entry name" value="TRYPSIN_HIS"/>
</dbReference>
<dbReference type="PROSITE" id="PS50240">
    <property type="entry name" value="TRYPSIN_DOM"/>
    <property type="match status" value="1"/>
</dbReference>
<dbReference type="RefSeq" id="WP_189983292.1">
    <property type="nucleotide sequence ID" value="NZ_BMUL01000026.1"/>
</dbReference>
<dbReference type="InterPro" id="IPR043504">
    <property type="entry name" value="Peptidase_S1_PA_chymotrypsin"/>
</dbReference>
<dbReference type="InterPro" id="IPR009003">
    <property type="entry name" value="Peptidase_S1_PA"/>
</dbReference>
<evidence type="ECO:0000256" key="3">
    <source>
        <dbReference type="ARBA" id="ARBA00022525"/>
    </source>
</evidence>
<feature type="signal peptide" evidence="6">
    <location>
        <begin position="1"/>
        <end position="32"/>
    </location>
</feature>